<accession>A0A6A5M8D1</accession>
<dbReference type="Pfam" id="PF05605">
    <property type="entry name" value="zf-Di19"/>
    <property type="match status" value="1"/>
</dbReference>
<feature type="domain" description="Di19 C-terminal" evidence="4">
    <location>
        <begin position="124"/>
        <end position="201"/>
    </location>
</feature>
<organism evidence="5 6">
    <name type="scientific">Lupinus albus</name>
    <name type="common">White lupine</name>
    <name type="synonym">Lupinus termis</name>
    <dbReference type="NCBI Taxonomy" id="3870"/>
    <lineage>
        <taxon>Eukaryota</taxon>
        <taxon>Viridiplantae</taxon>
        <taxon>Streptophyta</taxon>
        <taxon>Embryophyta</taxon>
        <taxon>Tracheophyta</taxon>
        <taxon>Spermatophyta</taxon>
        <taxon>Magnoliopsida</taxon>
        <taxon>eudicotyledons</taxon>
        <taxon>Gunneridae</taxon>
        <taxon>Pentapetalae</taxon>
        <taxon>rosids</taxon>
        <taxon>fabids</taxon>
        <taxon>Fabales</taxon>
        <taxon>Fabaceae</taxon>
        <taxon>Papilionoideae</taxon>
        <taxon>50 kb inversion clade</taxon>
        <taxon>genistoids sensu lato</taxon>
        <taxon>core genistoids</taxon>
        <taxon>Genisteae</taxon>
        <taxon>Lupinus</taxon>
    </lineage>
</organism>
<evidence type="ECO:0000256" key="1">
    <source>
        <dbReference type="ARBA" id="ARBA00007109"/>
    </source>
</evidence>
<dbReference type="OrthoDB" id="9049620at2759"/>
<protein>
    <submittedName>
        <fullName evidence="5">Putative drought induced 19 type, zinc-binding protein</fullName>
    </submittedName>
</protein>
<dbReference type="InterPro" id="IPR008598">
    <property type="entry name" value="Di19_Zn-bd"/>
</dbReference>
<evidence type="ECO:0000259" key="4">
    <source>
        <dbReference type="Pfam" id="PF14571"/>
    </source>
</evidence>
<evidence type="ECO:0000259" key="3">
    <source>
        <dbReference type="Pfam" id="PF05605"/>
    </source>
</evidence>
<sequence>MDLGFRRSVHSVKNLSAIQPARLHSDNYPVMHYTDVDEDARSYFRCPFCDFEIVVHVPCSNLEEEHCPDLKNLVCPVCEENFGKDVIRQFTQPNSRKWMWKSEKSSFWSGNSAMLAKKLAVRGNKQGSIPDPLLSPFICNSPVLNANEIHLDEDSSSSNKDFDIPDTKRSGADAPYMGDEHDLQEKRLKAAFVQDLVFSTIF</sequence>
<dbReference type="Proteomes" id="UP000447434">
    <property type="component" value="Chromosome 12"/>
</dbReference>
<dbReference type="InterPro" id="IPR033347">
    <property type="entry name" value="Di19"/>
</dbReference>
<dbReference type="PANTHER" id="PTHR31875:SF24">
    <property type="entry name" value="PROTEIN DEHYDRATION-INDUCED 19 HOMOLOG 5"/>
    <property type="match status" value="1"/>
</dbReference>
<dbReference type="PANTHER" id="PTHR31875">
    <property type="entry name" value="PROTEIN DEHYDRATION-INDUCED 19"/>
    <property type="match status" value="1"/>
</dbReference>
<keyword evidence="6" id="KW-1185">Reference proteome</keyword>
<feature type="domain" description="Di19 zinc-binding" evidence="3">
    <location>
        <begin position="43"/>
        <end position="91"/>
    </location>
</feature>
<evidence type="ECO:0000256" key="2">
    <source>
        <dbReference type="SAM" id="MobiDB-lite"/>
    </source>
</evidence>
<gene>
    <name evidence="5" type="ORF">Lalb_Chr12g0201911</name>
</gene>
<dbReference type="AlphaFoldDB" id="A0A6A5M8D1"/>
<evidence type="ECO:0000313" key="5">
    <source>
        <dbReference type="EMBL" id="KAE9602656.1"/>
    </source>
</evidence>
<evidence type="ECO:0000313" key="6">
    <source>
        <dbReference type="Proteomes" id="UP000447434"/>
    </source>
</evidence>
<dbReference type="Pfam" id="PF14571">
    <property type="entry name" value="Di19_C"/>
    <property type="match status" value="1"/>
</dbReference>
<feature type="region of interest" description="Disordered" evidence="2">
    <location>
        <begin position="150"/>
        <end position="176"/>
    </location>
</feature>
<comment type="similarity">
    <text evidence="1">Belongs to the Di19 family.</text>
</comment>
<comment type="caution">
    <text evidence="5">The sequence shown here is derived from an EMBL/GenBank/DDBJ whole genome shotgun (WGS) entry which is preliminary data.</text>
</comment>
<reference evidence="6" key="1">
    <citation type="journal article" date="2020" name="Nat. Commun.">
        <title>Genome sequence of the cluster root forming white lupin.</title>
        <authorList>
            <person name="Hufnagel B."/>
            <person name="Marques A."/>
            <person name="Soriano A."/>
            <person name="Marques L."/>
            <person name="Divol F."/>
            <person name="Doumas P."/>
            <person name="Sallet E."/>
            <person name="Mancinotti D."/>
            <person name="Carrere S."/>
            <person name="Marande W."/>
            <person name="Arribat S."/>
            <person name="Keller J."/>
            <person name="Huneau C."/>
            <person name="Blein T."/>
            <person name="Aime D."/>
            <person name="Laguerre M."/>
            <person name="Taylor J."/>
            <person name="Schubert V."/>
            <person name="Nelson M."/>
            <person name="Geu-Flores F."/>
            <person name="Crespi M."/>
            <person name="Gallardo-Guerrero K."/>
            <person name="Delaux P.-M."/>
            <person name="Salse J."/>
            <person name="Berges H."/>
            <person name="Guyot R."/>
            <person name="Gouzy J."/>
            <person name="Peret B."/>
        </authorList>
    </citation>
    <scope>NUCLEOTIDE SEQUENCE [LARGE SCALE GENOMIC DNA]</scope>
    <source>
        <strain evidence="6">cv. Amiga</strain>
    </source>
</reference>
<dbReference type="EMBL" id="WOCE01000012">
    <property type="protein sequence ID" value="KAE9602656.1"/>
    <property type="molecule type" value="Genomic_DNA"/>
</dbReference>
<name>A0A6A5M8D1_LUPAL</name>
<dbReference type="InterPro" id="IPR027935">
    <property type="entry name" value="Di19_C"/>
</dbReference>
<proteinExistence type="inferred from homology"/>
<feature type="compositionally biased region" description="Basic and acidic residues" evidence="2">
    <location>
        <begin position="160"/>
        <end position="171"/>
    </location>
</feature>